<sequence>MQTRSLVQKNTGDMGGVIEKAHSEIQIQRHIWGCDQEFNGHDAIRRMNGALRQWVSGSAIRPSGRRHIQ</sequence>
<comment type="caution">
    <text evidence="1">The sequence shown here is derived from an EMBL/GenBank/DDBJ whole genome shotgun (WGS) entry which is preliminary data.</text>
</comment>
<name>A0AAN9KBN1_CANGL</name>
<dbReference type="AlphaFoldDB" id="A0AAN9KBN1"/>
<evidence type="ECO:0000313" key="2">
    <source>
        <dbReference type="Proteomes" id="UP001367508"/>
    </source>
</evidence>
<proteinExistence type="predicted"/>
<accession>A0AAN9KBN1</accession>
<dbReference type="EMBL" id="JAYMYQ010000009">
    <property type="protein sequence ID" value="KAK7313681.1"/>
    <property type="molecule type" value="Genomic_DNA"/>
</dbReference>
<reference evidence="1 2" key="1">
    <citation type="submission" date="2024-01" db="EMBL/GenBank/DDBJ databases">
        <title>The genomes of 5 underutilized Papilionoideae crops provide insights into root nodulation and disease resistanc.</title>
        <authorList>
            <person name="Jiang F."/>
        </authorList>
    </citation>
    <scope>NUCLEOTIDE SEQUENCE [LARGE SCALE GENOMIC DNA]</scope>
    <source>
        <strain evidence="1">LVBAO_FW01</strain>
        <tissue evidence="1">Leaves</tissue>
    </source>
</reference>
<organism evidence="1 2">
    <name type="scientific">Canavalia gladiata</name>
    <name type="common">Sword bean</name>
    <name type="synonym">Dolichos gladiatus</name>
    <dbReference type="NCBI Taxonomy" id="3824"/>
    <lineage>
        <taxon>Eukaryota</taxon>
        <taxon>Viridiplantae</taxon>
        <taxon>Streptophyta</taxon>
        <taxon>Embryophyta</taxon>
        <taxon>Tracheophyta</taxon>
        <taxon>Spermatophyta</taxon>
        <taxon>Magnoliopsida</taxon>
        <taxon>eudicotyledons</taxon>
        <taxon>Gunneridae</taxon>
        <taxon>Pentapetalae</taxon>
        <taxon>rosids</taxon>
        <taxon>fabids</taxon>
        <taxon>Fabales</taxon>
        <taxon>Fabaceae</taxon>
        <taxon>Papilionoideae</taxon>
        <taxon>50 kb inversion clade</taxon>
        <taxon>NPAAA clade</taxon>
        <taxon>indigoferoid/millettioid clade</taxon>
        <taxon>Phaseoleae</taxon>
        <taxon>Canavalia</taxon>
    </lineage>
</organism>
<dbReference type="Proteomes" id="UP001367508">
    <property type="component" value="Unassembled WGS sequence"/>
</dbReference>
<gene>
    <name evidence="1" type="ORF">VNO77_38871</name>
</gene>
<protein>
    <submittedName>
        <fullName evidence="1">Uncharacterized protein</fullName>
    </submittedName>
</protein>
<keyword evidence="2" id="KW-1185">Reference proteome</keyword>
<evidence type="ECO:0000313" key="1">
    <source>
        <dbReference type="EMBL" id="KAK7313681.1"/>
    </source>
</evidence>